<name>A0A1B7M003_9MICC</name>
<feature type="active site" description="Acyl-thioester intermediate" evidence="3">
    <location>
        <position position="118"/>
    </location>
</feature>
<evidence type="ECO:0000259" key="6">
    <source>
        <dbReference type="Pfam" id="PF08540"/>
    </source>
</evidence>
<dbReference type="STRING" id="1837282.A6F49_09545"/>
<organism evidence="7 8">
    <name type="scientific">Enteractinococcus helveticum</name>
    <dbReference type="NCBI Taxonomy" id="1837282"/>
    <lineage>
        <taxon>Bacteria</taxon>
        <taxon>Bacillati</taxon>
        <taxon>Actinomycetota</taxon>
        <taxon>Actinomycetes</taxon>
        <taxon>Micrococcales</taxon>
        <taxon>Micrococcaceae</taxon>
    </lineage>
</organism>
<feature type="active site" description="Proton donor/acceptor" evidence="3">
    <location>
        <position position="240"/>
    </location>
</feature>
<feature type="binding site" evidence="4">
    <location>
        <position position="249"/>
    </location>
    <ligand>
        <name>(3S)-3-hydroxy-3-methylglutaryl-CoA</name>
        <dbReference type="ChEBI" id="CHEBI:43074"/>
    </ligand>
</feature>
<dbReference type="SUPFAM" id="SSF53901">
    <property type="entry name" value="Thiolase-like"/>
    <property type="match status" value="2"/>
</dbReference>
<comment type="caution">
    <text evidence="7">The sequence shown here is derived from an EMBL/GenBank/DDBJ whole genome shotgun (WGS) entry which is preliminary data.</text>
</comment>
<evidence type="ECO:0000256" key="1">
    <source>
        <dbReference type="ARBA" id="ARBA00007061"/>
    </source>
</evidence>
<dbReference type="CDD" id="cd00827">
    <property type="entry name" value="init_cond_enzymes"/>
    <property type="match status" value="1"/>
</dbReference>
<feature type="binding site" evidence="4">
    <location>
        <position position="150"/>
    </location>
    <ligand>
        <name>(3S)-3-hydroxy-3-methylglutaryl-CoA</name>
        <dbReference type="ChEBI" id="CHEBI:43074"/>
    </ligand>
</feature>
<sequence>MTLKESFVKIGIHDLEVATSHYVLDLDTLAERHDIDPKKFSIGLGQDTFSMPAPDEDIVTMAAEAAHTLLERHDASKIRQVLFATESSIDQSKAAGVYLHELLGLPANVRSVELKQACYSGTAALQMAVNAIARNPEEQVLVITSDVARYALDSGGEPTQGAGSVAMLISADPNLIEIEPGSGLHTTDVNDFWRPNDSTTPFVDGQLSLDAYLGATTAAWDDLLARRELGLEDIHRFLHHQPFTKMARKQLAALAEHTGTELSDDLIEESMSYNRALGNTYTASLYFALTAQLHNNSDLAGKRLGFFSYGSGAVAEFFTGVVQDNYQDHIYPQHVAKQLDNRVALTYDEYRELHSDFAATSETFTTTKTTNAPFRLSGVTEHQRRYEAQ</sequence>
<dbReference type="GO" id="GO:0006084">
    <property type="term" value="P:acetyl-CoA metabolic process"/>
    <property type="evidence" value="ECO:0007669"/>
    <property type="project" value="InterPro"/>
</dbReference>
<keyword evidence="2" id="KW-0808">Transferase</keyword>
<accession>A0A1B7M003</accession>
<dbReference type="OrthoDB" id="9769523at2"/>
<gene>
    <name evidence="7" type="ORF">A6F49_09545</name>
</gene>
<dbReference type="AlphaFoldDB" id="A0A1B7M003"/>
<feature type="domain" description="Hydroxymethylglutaryl-coenzyme A synthase N-terminal" evidence="5">
    <location>
        <begin position="9"/>
        <end position="172"/>
    </location>
</feature>
<feature type="active site" description="Proton donor/acceptor" evidence="3">
    <location>
        <position position="86"/>
    </location>
</feature>
<dbReference type="Proteomes" id="UP000078292">
    <property type="component" value="Unassembled WGS sequence"/>
</dbReference>
<dbReference type="EMBL" id="LXEY01000017">
    <property type="protein sequence ID" value="OAV61206.1"/>
    <property type="molecule type" value="Genomic_DNA"/>
</dbReference>
<dbReference type="Gene3D" id="3.40.47.10">
    <property type="match status" value="2"/>
</dbReference>
<dbReference type="Pfam" id="PF01154">
    <property type="entry name" value="HMG_CoA_synt_N"/>
    <property type="match status" value="1"/>
</dbReference>
<feature type="domain" description="Hydroxymethylglutaryl-coenzyme A synthase C-terminal" evidence="6">
    <location>
        <begin position="182"/>
        <end position="254"/>
    </location>
</feature>
<dbReference type="InterPro" id="IPR013528">
    <property type="entry name" value="HMG_CoA_synth_N"/>
</dbReference>
<proteinExistence type="inferred from homology"/>
<dbReference type="InterPro" id="IPR016039">
    <property type="entry name" value="Thiolase-like"/>
</dbReference>
<evidence type="ECO:0000256" key="2">
    <source>
        <dbReference type="ARBA" id="ARBA00022679"/>
    </source>
</evidence>
<comment type="similarity">
    <text evidence="1">Belongs to the thiolase-like superfamily. HMG-CoA synthase family.</text>
</comment>
<feature type="binding site" evidence="4">
    <location>
        <position position="36"/>
    </location>
    <ligand>
        <name>(3S)-3-hydroxy-3-methylglutaryl-CoA</name>
        <dbReference type="ChEBI" id="CHEBI:43074"/>
    </ligand>
</feature>
<feature type="binding site" evidence="4">
    <location>
        <position position="279"/>
    </location>
    <ligand>
        <name>(3S)-3-hydroxy-3-methylglutaryl-CoA</name>
        <dbReference type="ChEBI" id="CHEBI:43074"/>
    </ligand>
</feature>
<feature type="domain" description="Hydroxymethylglutaryl-coenzyme A synthase C-terminal" evidence="6">
    <location>
        <begin position="262"/>
        <end position="353"/>
    </location>
</feature>
<dbReference type="InterPro" id="IPR013746">
    <property type="entry name" value="HMG_CoA_synt_C_dom"/>
</dbReference>
<evidence type="ECO:0000256" key="3">
    <source>
        <dbReference type="PIRSR" id="PIRSR611554-1"/>
    </source>
</evidence>
<protein>
    <submittedName>
        <fullName evidence="7">Hydroxymethylglutaryl-CoA synthase</fullName>
    </submittedName>
</protein>
<evidence type="ECO:0000256" key="4">
    <source>
        <dbReference type="PIRSR" id="PIRSR611554-2"/>
    </source>
</evidence>
<dbReference type="NCBIfam" id="TIGR01835">
    <property type="entry name" value="HMG-CoA-S_prok"/>
    <property type="match status" value="1"/>
</dbReference>
<reference evidence="7 8" key="1">
    <citation type="submission" date="2016-04" db="EMBL/GenBank/DDBJ databases">
        <title>First whole genome shotgun sequence of the bacterium Enteractinococcus sp. strain UASWS1574.</title>
        <authorList>
            <person name="Crovadore J."/>
            <person name="Chablais R."/>
            <person name="Lefort F."/>
        </authorList>
    </citation>
    <scope>NUCLEOTIDE SEQUENCE [LARGE SCALE GENOMIC DNA]</scope>
    <source>
        <strain evidence="7 8">UASWS1574</strain>
    </source>
</reference>
<dbReference type="GO" id="GO:0004421">
    <property type="term" value="F:hydroxymethylglutaryl-CoA synthase activity"/>
    <property type="evidence" value="ECO:0007669"/>
    <property type="project" value="InterPro"/>
</dbReference>
<evidence type="ECO:0000313" key="8">
    <source>
        <dbReference type="Proteomes" id="UP000078292"/>
    </source>
</evidence>
<feature type="binding site" evidence="4">
    <location>
        <position position="155"/>
    </location>
    <ligand>
        <name>substrate</name>
    </ligand>
</feature>
<keyword evidence="8" id="KW-1185">Reference proteome</keyword>
<dbReference type="InterPro" id="IPR011554">
    <property type="entry name" value="HMG_CoA_synthase_prok"/>
</dbReference>
<dbReference type="PANTHER" id="PTHR43323">
    <property type="entry name" value="3-HYDROXY-3-METHYLGLUTARYL COENZYME A SYNTHASE"/>
    <property type="match status" value="1"/>
</dbReference>
<dbReference type="PANTHER" id="PTHR43323:SF2">
    <property type="entry name" value="HYDROXYMETHYLGLUTARYL-COA SYNTHASE"/>
    <property type="match status" value="1"/>
</dbReference>
<dbReference type="Pfam" id="PF08540">
    <property type="entry name" value="HMG_CoA_synt_C"/>
    <property type="match status" value="2"/>
</dbReference>
<evidence type="ECO:0000259" key="5">
    <source>
        <dbReference type="Pfam" id="PF01154"/>
    </source>
</evidence>
<evidence type="ECO:0000313" key="7">
    <source>
        <dbReference type="EMBL" id="OAV61206.1"/>
    </source>
</evidence>